<sequence>MAVKDNASTASVADHTPACSQPPCLPPKLARTRAARHPRPLQAPPQMANIWTKHEQTLKVQADCLIAVA</sequence>
<evidence type="ECO:0000256" key="1">
    <source>
        <dbReference type="SAM" id="MobiDB-lite"/>
    </source>
</evidence>
<evidence type="ECO:0000313" key="3">
    <source>
        <dbReference type="Proteomes" id="UP000815677"/>
    </source>
</evidence>
<feature type="compositionally biased region" description="Basic residues" evidence="1">
    <location>
        <begin position="30"/>
        <end position="39"/>
    </location>
</feature>
<keyword evidence="3" id="KW-1185">Reference proteome</keyword>
<gene>
    <name evidence="2" type="ORF">MCHLO_03936</name>
</gene>
<accession>A0ABQ0L7H7</accession>
<feature type="compositionally biased region" description="Polar residues" evidence="1">
    <location>
        <begin position="1"/>
        <end position="11"/>
    </location>
</feature>
<dbReference type="EMBL" id="DF842472">
    <property type="protein sequence ID" value="GAT46404.1"/>
    <property type="molecule type" value="Genomic_DNA"/>
</dbReference>
<reference evidence="2" key="1">
    <citation type="submission" date="2014-09" db="EMBL/GenBank/DDBJ databases">
        <title>Genome sequence of the luminous mushroom Mycena chlorophos for searching fungal bioluminescence genes.</title>
        <authorList>
            <person name="Tanaka Y."/>
            <person name="Kasuga D."/>
            <person name="Oba Y."/>
            <person name="Hase S."/>
            <person name="Sato K."/>
            <person name="Oba Y."/>
            <person name="Sakakibara Y."/>
        </authorList>
    </citation>
    <scope>NUCLEOTIDE SEQUENCE</scope>
</reference>
<feature type="region of interest" description="Disordered" evidence="1">
    <location>
        <begin position="1"/>
        <end position="45"/>
    </location>
</feature>
<evidence type="ECO:0000313" key="2">
    <source>
        <dbReference type="EMBL" id="GAT46404.1"/>
    </source>
</evidence>
<dbReference type="Proteomes" id="UP000815677">
    <property type="component" value="Unassembled WGS sequence"/>
</dbReference>
<organism evidence="2 3">
    <name type="scientific">Mycena chlorophos</name>
    <name type="common">Agaric fungus</name>
    <name type="synonym">Agaricus chlorophos</name>
    <dbReference type="NCBI Taxonomy" id="658473"/>
    <lineage>
        <taxon>Eukaryota</taxon>
        <taxon>Fungi</taxon>
        <taxon>Dikarya</taxon>
        <taxon>Basidiomycota</taxon>
        <taxon>Agaricomycotina</taxon>
        <taxon>Agaricomycetes</taxon>
        <taxon>Agaricomycetidae</taxon>
        <taxon>Agaricales</taxon>
        <taxon>Marasmiineae</taxon>
        <taxon>Mycenaceae</taxon>
        <taxon>Mycena</taxon>
    </lineage>
</organism>
<proteinExistence type="predicted"/>
<protein>
    <submittedName>
        <fullName evidence="2">Uncharacterized protein</fullName>
    </submittedName>
</protein>
<name>A0ABQ0L7H7_MYCCL</name>